<reference evidence="1" key="1">
    <citation type="submission" date="2022-01" db="EMBL/GenBank/DDBJ databases">
        <authorList>
            <person name="Wang Y."/>
        </authorList>
    </citation>
    <scope>NUCLEOTIDE SEQUENCE</scope>
    <source>
        <strain evidence="1">WB101</strain>
    </source>
</reference>
<name>A0ABS9KHR6_9BACT</name>
<proteinExistence type="predicted"/>
<gene>
    <name evidence="1" type="ORF">L6773_17590</name>
</gene>
<protein>
    <submittedName>
        <fullName evidence="1">Uncharacterized protein</fullName>
    </submittedName>
</protein>
<evidence type="ECO:0000313" key="1">
    <source>
        <dbReference type="EMBL" id="MCG2590394.1"/>
    </source>
</evidence>
<comment type="caution">
    <text evidence="1">The sequence shown here is derived from an EMBL/GenBank/DDBJ whole genome shotgun (WGS) entry which is preliminary data.</text>
</comment>
<dbReference type="Proteomes" id="UP001165366">
    <property type="component" value="Unassembled WGS sequence"/>
</dbReference>
<sequence>MNLNKRVDKIEQKSTINETSTFLVVTLDEKGVHIPNEPQTRDKAIHAIRRMRTATGPAKRLVLKGVGVDAWPANLLPYKERTNDVVEAYLMHKFKITEAEINAV</sequence>
<evidence type="ECO:0000313" key="2">
    <source>
        <dbReference type="Proteomes" id="UP001165366"/>
    </source>
</evidence>
<accession>A0ABS9KHR6</accession>
<dbReference type="RefSeq" id="WP_237855784.1">
    <property type="nucleotide sequence ID" value="NZ_JAKLWS010000032.1"/>
</dbReference>
<keyword evidence="2" id="KW-1185">Reference proteome</keyword>
<reference evidence="1" key="2">
    <citation type="submission" date="2024-05" db="EMBL/GenBank/DDBJ databases">
        <title>Rhodohalobacter halophilus gen. nov., sp. nov., a moderately halophilic member of the family Balneolaceae.</title>
        <authorList>
            <person name="Xia J."/>
        </authorList>
    </citation>
    <scope>NUCLEOTIDE SEQUENCE</scope>
    <source>
        <strain evidence="1">WB101</strain>
    </source>
</reference>
<dbReference type="EMBL" id="JAKLWS010000032">
    <property type="protein sequence ID" value="MCG2590394.1"/>
    <property type="molecule type" value="Genomic_DNA"/>
</dbReference>
<organism evidence="1 2">
    <name type="scientific">Rhodohalobacter sulfatireducens</name>
    <dbReference type="NCBI Taxonomy" id="2911366"/>
    <lineage>
        <taxon>Bacteria</taxon>
        <taxon>Pseudomonadati</taxon>
        <taxon>Balneolota</taxon>
        <taxon>Balneolia</taxon>
        <taxon>Balneolales</taxon>
        <taxon>Balneolaceae</taxon>
        <taxon>Rhodohalobacter</taxon>
    </lineage>
</organism>